<evidence type="ECO:0000256" key="1">
    <source>
        <dbReference type="ARBA" id="ARBA00022723"/>
    </source>
</evidence>
<dbReference type="GO" id="GO:0005634">
    <property type="term" value="C:nucleus"/>
    <property type="evidence" value="ECO:0007669"/>
    <property type="project" value="TreeGrafter"/>
</dbReference>
<feature type="region of interest" description="Disordered" evidence="4">
    <location>
        <begin position="993"/>
        <end position="1094"/>
    </location>
</feature>
<feature type="compositionally biased region" description="Basic and acidic residues" evidence="4">
    <location>
        <begin position="1031"/>
        <end position="1054"/>
    </location>
</feature>
<keyword evidence="7" id="KW-1185">Reference proteome</keyword>
<evidence type="ECO:0000256" key="3">
    <source>
        <dbReference type="ARBA" id="ARBA00022833"/>
    </source>
</evidence>
<feature type="region of interest" description="Disordered" evidence="4">
    <location>
        <begin position="754"/>
        <end position="782"/>
    </location>
</feature>
<keyword evidence="1" id="KW-0479">Metal-binding</keyword>
<keyword evidence="2" id="KW-0863">Zinc-finger</keyword>
<evidence type="ECO:0000313" key="6">
    <source>
        <dbReference type="EMBL" id="TDH01598.1"/>
    </source>
</evidence>
<dbReference type="PANTHER" id="PTHR17614">
    <property type="entry name" value="ZINC FINGER-CONTAINING"/>
    <property type="match status" value="1"/>
</dbReference>
<gene>
    <name evidence="6" type="ORF">EPR50_G00181690</name>
</gene>
<reference evidence="6 7" key="1">
    <citation type="submission" date="2019-01" db="EMBL/GenBank/DDBJ databases">
        <title>A chromosome-scale genome assembly of the yellow perch, Perca flavescens.</title>
        <authorList>
            <person name="Feron R."/>
            <person name="Morvezen R."/>
            <person name="Bestin A."/>
            <person name="Haffray P."/>
            <person name="Klopp C."/>
            <person name="Zahm M."/>
            <person name="Cabau C."/>
            <person name="Roques C."/>
            <person name="Donnadieu C."/>
            <person name="Bouchez O."/>
            <person name="Christie M."/>
            <person name="Larson W."/>
            <person name="Guiguen Y."/>
        </authorList>
    </citation>
    <scope>NUCLEOTIDE SEQUENCE [LARGE SCALE GENOMIC DNA]</scope>
    <source>
        <strain evidence="6">YP-PL-M2</strain>
        <tissue evidence="6">Blood</tissue>
    </source>
</reference>
<keyword evidence="3" id="KW-0862">Zinc</keyword>
<dbReference type="PANTHER" id="PTHR17614:SF13">
    <property type="entry name" value="ZINC FINGER PROTEIN 804A"/>
    <property type="match status" value="1"/>
</dbReference>
<feature type="compositionally biased region" description="Basic and acidic residues" evidence="4">
    <location>
        <begin position="1251"/>
        <end position="1264"/>
    </location>
</feature>
<dbReference type="SUPFAM" id="SSF57667">
    <property type="entry name" value="beta-beta-alpha zinc fingers"/>
    <property type="match status" value="1"/>
</dbReference>
<organism evidence="6 7">
    <name type="scientific">Perca flavescens</name>
    <name type="common">American yellow perch</name>
    <name type="synonym">Morone flavescens</name>
    <dbReference type="NCBI Taxonomy" id="8167"/>
    <lineage>
        <taxon>Eukaryota</taxon>
        <taxon>Metazoa</taxon>
        <taxon>Chordata</taxon>
        <taxon>Craniata</taxon>
        <taxon>Vertebrata</taxon>
        <taxon>Euteleostomi</taxon>
        <taxon>Actinopterygii</taxon>
        <taxon>Neopterygii</taxon>
        <taxon>Teleostei</taxon>
        <taxon>Neoteleostei</taxon>
        <taxon>Acanthomorphata</taxon>
        <taxon>Eupercaria</taxon>
        <taxon>Perciformes</taxon>
        <taxon>Percoidei</taxon>
        <taxon>Percidae</taxon>
        <taxon>Percinae</taxon>
        <taxon>Perca</taxon>
    </lineage>
</organism>
<dbReference type="InterPro" id="IPR013087">
    <property type="entry name" value="Znf_C2H2_type"/>
</dbReference>
<feature type="domain" description="C2H2-type" evidence="5">
    <location>
        <begin position="27"/>
        <end position="49"/>
    </location>
</feature>
<evidence type="ECO:0000313" key="7">
    <source>
        <dbReference type="Proteomes" id="UP000295070"/>
    </source>
</evidence>
<accession>A0A484CIB8</accession>
<feature type="compositionally biased region" description="Basic and acidic residues" evidence="4">
    <location>
        <begin position="757"/>
        <end position="782"/>
    </location>
</feature>
<dbReference type="GO" id="GO:0008270">
    <property type="term" value="F:zinc ion binding"/>
    <property type="evidence" value="ECO:0007669"/>
    <property type="project" value="UniProtKB-KW"/>
</dbReference>
<dbReference type="STRING" id="8167.A0A484CIB8"/>
<evidence type="ECO:0000259" key="5">
    <source>
        <dbReference type="PROSITE" id="PS00028"/>
    </source>
</evidence>
<feature type="compositionally biased region" description="Polar residues" evidence="4">
    <location>
        <begin position="1021"/>
        <end position="1030"/>
    </location>
</feature>
<dbReference type="EMBL" id="SCKG01000017">
    <property type="protein sequence ID" value="TDH01598.1"/>
    <property type="molecule type" value="Genomic_DNA"/>
</dbReference>
<feature type="compositionally biased region" description="Basic residues" evidence="4">
    <location>
        <begin position="920"/>
        <end position="931"/>
    </location>
</feature>
<proteinExistence type="predicted"/>
<feature type="compositionally biased region" description="Polar residues" evidence="4">
    <location>
        <begin position="504"/>
        <end position="535"/>
    </location>
</feature>
<dbReference type="InterPro" id="IPR052445">
    <property type="entry name" value="ZnF-G_patch_domain"/>
</dbReference>
<feature type="region of interest" description="Disordered" evidence="4">
    <location>
        <begin position="685"/>
        <end position="716"/>
    </location>
</feature>
<feature type="compositionally biased region" description="Basic and acidic residues" evidence="4">
    <location>
        <begin position="1069"/>
        <end position="1082"/>
    </location>
</feature>
<sequence length="1297" mass="141435">MPSEGGDPCGNGRGCSRTEEGDSSFYCELCDKQYVRHQQYDNHINSYDHHHKQRLKELKQREFYRALACRRQRRRREEKRALRRLQKHEERRTGECAPGSGPMFRSTTVAVEPANQTRPDSMQNWGDNNTSSATQGTNPQTPLIQPFLPLDPALETRLLSNTQWAYDPMDTNSTQTAAAESCILNETQMDYNELTTNNTMNTNINTTKTRHFNKIPWAHNYLSNPITPNNIPTTATNTATNGSIFNTTTVTNFSKKIPPAITTNVADIGDNSGGAVCGPSVQSVRSRVRPVSFSLPKRSCVLLHQSAAVFIQAGRGSGFSGKQEGVTAQERIKDPVERVADQQLKSPVSADVDVVGVGHSDTGNQRSVDIKTAIQHSEAGTNMPPERGTGGLSGTGAQVSLFNRNVIRVEDFGNGAQHSLCNDNGTGAQVGRESGTGAHHCLNSGIPGQISDNVSTVDAKDSVCRDSQAEAHGDVAYSTEFNPTQESKDLLSPATNQQKSISGVLNDTKESSIQTQPKESSFSPSNGAKESTFLPTNRPKEPFCRVLSRDGSRVLLWPSEMVSYTKTLPSISYSINPLLYDFRAHNRAKEGGEEKKGGLEEGRERIKPSVIKQPDCQQRQEAMEGGREVKIDERGEGRQAVNPMEPVAHCSGGGGAVPARCGCRDESALKFVPVSAECHLAPTLGLQKTGRKRRRKRRGGVKREASKHQSQQSASGWGQGLRKLLCRGAECNSVISPVPGSVIETPCCPAITPEPALNDRETGEMHKNTQAGKHEGQRHEEQSNLSKTEISAVQDAKGNACNLVISGDSFPCREAAREPEMCLVPTPHRETAWDPAISLVPAPFRGTAGSQRQTIPAASSHPALGLAPRCSTQQTETRPRIRPACGDTTLPGDATFSMPKRVETAGKRKTEPPEAGETPKKKRKRGKRQTRRAAWAGTLLDNCLASLENNSGIKHRPCHEPNNSEGTFTCNSADKLKRHCRCDDGKGGNCNADDYSQSISDASAGEQRGMRWTEKPRSDCHTCSTPSDHGQCNEKRDRGGKHDAAHDNHRDERSPSCGGGGGEMDKDDDPSRDHVDKRRSADGSDDPSCNTADTPVDLFARGAAETHGDHGQCENEPANDADQTAAFCGRTAARSQSSDCNDCSQCKTNGTCHHTCDYNRTNQLSEEDSTTPHCHIQHKNNLSQSAVDYKTRGGIDPGNADGCDDIDGGQCDYRDSNHATDCNRRARVVVVVENSARGATEAGALVSVRTEPSEAERDADRERKEEEEERQMERKRSHHPSLYPRAHPAVMPLQVLF</sequence>
<feature type="region of interest" description="Disordered" evidence="4">
    <location>
        <begin position="1243"/>
        <end position="1290"/>
    </location>
</feature>
<feature type="region of interest" description="Disordered" evidence="4">
    <location>
        <begin position="504"/>
        <end position="537"/>
    </location>
</feature>
<feature type="region of interest" description="Disordered" evidence="4">
    <location>
        <begin position="858"/>
        <end position="933"/>
    </location>
</feature>
<dbReference type="Proteomes" id="UP000295070">
    <property type="component" value="Chromosome 17"/>
</dbReference>
<feature type="compositionally biased region" description="Basic residues" evidence="4">
    <location>
        <begin position="75"/>
        <end position="86"/>
    </location>
</feature>
<dbReference type="InterPro" id="IPR036236">
    <property type="entry name" value="Znf_C2H2_sf"/>
</dbReference>
<dbReference type="Gene3D" id="3.30.160.60">
    <property type="entry name" value="Classic Zinc Finger"/>
    <property type="match status" value="1"/>
</dbReference>
<feature type="region of interest" description="Disordered" evidence="4">
    <location>
        <begin position="75"/>
        <end position="140"/>
    </location>
</feature>
<name>A0A484CIB8_PERFV</name>
<feature type="compositionally biased region" description="Basic and acidic residues" evidence="4">
    <location>
        <begin position="1008"/>
        <end position="1020"/>
    </location>
</feature>
<evidence type="ECO:0000256" key="4">
    <source>
        <dbReference type="SAM" id="MobiDB-lite"/>
    </source>
</evidence>
<evidence type="ECO:0000256" key="2">
    <source>
        <dbReference type="ARBA" id="ARBA00022771"/>
    </source>
</evidence>
<feature type="compositionally biased region" description="Basic residues" evidence="4">
    <location>
        <begin position="689"/>
        <end position="700"/>
    </location>
</feature>
<feature type="compositionally biased region" description="Polar residues" evidence="4">
    <location>
        <begin position="105"/>
        <end position="140"/>
    </location>
</feature>
<protein>
    <recommendedName>
        <fullName evidence="5">C2H2-type domain-containing protein</fullName>
    </recommendedName>
</protein>
<comment type="caution">
    <text evidence="6">The sequence shown here is derived from an EMBL/GenBank/DDBJ whole genome shotgun (WGS) entry which is preliminary data.</text>
</comment>
<feature type="region of interest" description="Disordered" evidence="4">
    <location>
        <begin position="479"/>
        <end position="498"/>
    </location>
</feature>
<dbReference type="PROSITE" id="PS00028">
    <property type="entry name" value="ZINC_FINGER_C2H2_1"/>
    <property type="match status" value="1"/>
</dbReference>
<feature type="compositionally biased region" description="Basic and acidic residues" evidence="4">
    <location>
        <begin position="900"/>
        <end position="912"/>
    </location>
</feature>